<dbReference type="Pfam" id="PF06724">
    <property type="entry name" value="DUF1206"/>
    <property type="match status" value="3"/>
</dbReference>
<evidence type="ECO:0000256" key="1">
    <source>
        <dbReference type="SAM" id="Phobius"/>
    </source>
</evidence>
<feature type="transmembrane region" description="Helical" evidence="1">
    <location>
        <begin position="115"/>
        <end position="134"/>
    </location>
</feature>
<dbReference type="RefSeq" id="WP_007617270.1">
    <property type="nucleotide sequence ID" value="NZ_BANX01000004.1"/>
</dbReference>
<organism evidence="3 4">
    <name type="scientific">Gordonia soli NBRC 108243</name>
    <dbReference type="NCBI Taxonomy" id="1223545"/>
    <lineage>
        <taxon>Bacteria</taxon>
        <taxon>Bacillati</taxon>
        <taxon>Actinomycetota</taxon>
        <taxon>Actinomycetes</taxon>
        <taxon>Mycobacteriales</taxon>
        <taxon>Gordoniaceae</taxon>
        <taxon>Gordonia</taxon>
    </lineage>
</organism>
<feature type="domain" description="DUF1206" evidence="2">
    <location>
        <begin position="115"/>
        <end position="182"/>
    </location>
</feature>
<keyword evidence="1" id="KW-0812">Transmembrane</keyword>
<dbReference type="OrthoDB" id="4552598at2"/>
<keyword evidence="4" id="KW-1185">Reference proteome</keyword>
<sequence length="273" mass="27987">MSRHNAVTKAVDQATDSTWFERLARAGHVVSGLLHLLIAYIVLRLAFGDPGTADQSGALAIFADNAGGRAALWVATVAFVALALWRIAEAIVGPHATEAGEDNSGAEAWLDRGKAFATAIVYVAFAWSAARFAMGDGQSSGSQNAGLSARLMQSTGGKTLLVVAGLVIVGVGAYHVYKGVTRKFLDDLRNARGTAVTVAGVAGYAGKGAVLVATGILVVVAAVKADPSKATGLDGAVKTLAGLPAGQILLVLAAIGLAAYGVYCFWMARFARM</sequence>
<dbReference type="Proteomes" id="UP000011666">
    <property type="component" value="Unassembled WGS sequence"/>
</dbReference>
<reference evidence="3 4" key="1">
    <citation type="submission" date="2013-01" db="EMBL/GenBank/DDBJ databases">
        <title>Whole genome shotgun sequence of Gordonia soli NBRC 108243.</title>
        <authorList>
            <person name="Isaki-Nakamura S."/>
            <person name="Hosoyama A."/>
            <person name="Tsuchikane K."/>
            <person name="Ando Y."/>
            <person name="Baba S."/>
            <person name="Ohji S."/>
            <person name="Hamada M."/>
            <person name="Tamura T."/>
            <person name="Yamazoe A."/>
            <person name="Yamazaki S."/>
            <person name="Fujita N."/>
        </authorList>
    </citation>
    <scope>NUCLEOTIDE SEQUENCE [LARGE SCALE GENOMIC DNA]</scope>
    <source>
        <strain evidence="3 4">NBRC 108243</strain>
    </source>
</reference>
<evidence type="ECO:0000313" key="3">
    <source>
        <dbReference type="EMBL" id="GAC66756.1"/>
    </source>
</evidence>
<dbReference type="InterPro" id="IPR009597">
    <property type="entry name" value="DUF1206"/>
</dbReference>
<dbReference type="EMBL" id="BANX01000004">
    <property type="protein sequence ID" value="GAC66756.1"/>
    <property type="molecule type" value="Genomic_DNA"/>
</dbReference>
<feature type="domain" description="DUF1206" evidence="2">
    <location>
        <begin position="26"/>
        <end position="92"/>
    </location>
</feature>
<keyword evidence="1" id="KW-1133">Transmembrane helix</keyword>
<feature type="domain" description="DUF1206" evidence="2">
    <location>
        <begin position="202"/>
        <end position="270"/>
    </location>
</feature>
<protein>
    <recommendedName>
        <fullName evidence="2">DUF1206 domain-containing protein</fullName>
    </recommendedName>
</protein>
<feature type="transmembrane region" description="Helical" evidence="1">
    <location>
        <begin position="67"/>
        <end position="85"/>
    </location>
</feature>
<dbReference type="STRING" id="1223545.GS4_04_00130"/>
<feature type="transmembrane region" description="Helical" evidence="1">
    <location>
        <begin position="198"/>
        <end position="223"/>
    </location>
</feature>
<name>M0QEK2_9ACTN</name>
<dbReference type="eggNOG" id="ENOG502Z854">
    <property type="taxonomic scope" value="Bacteria"/>
</dbReference>
<comment type="caution">
    <text evidence="3">The sequence shown here is derived from an EMBL/GenBank/DDBJ whole genome shotgun (WGS) entry which is preliminary data.</text>
</comment>
<feature type="transmembrane region" description="Helical" evidence="1">
    <location>
        <begin position="243"/>
        <end position="266"/>
    </location>
</feature>
<dbReference type="AlphaFoldDB" id="M0QEK2"/>
<accession>M0QEK2</accession>
<feature type="transmembrane region" description="Helical" evidence="1">
    <location>
        <begin position="29"/>
        <end position="47"/>
    </location>
</feature>
<evidence type="ECO:0000313" key="4">
    <source>
        <dbReference type="Proteomes" id="UP000011666"/>
    </source>
</evidence>
<feature type="transmembrane region" description="Helical" evidence="1">
    <location>
        <begin position="159"/>
        <end position="177"/>
    </location>
</feature>
<evidence type="ECO:0000259" key="2">
    <source>
        <dbReference type="Pfam" id="PF06724"/>
    </source>
</evidence>
<proteinExistence type="predicted"/>
<gene>
    <name evidence="3" type="ORF">GS4_04_00130</name>
</gene>
<keyword evidence="1" id="KW-0472">Membrane</keyword>